<evidence type="ECO:0000256" key="28">
    <source>
        <dbReference type="ARBA" id="ARBA00051412"/>
    </source>
</evidence>
<keyword evidence="10" id="KW-0479">Metal-binding</keyword>
<dbReference type="GO" id="GO:0046872">
    <property type="term" value="F:metal ion binding"/>
    <property type="evidence" value="ECO:0007669"/>
    <property type="project" value="UniProtKB-KW"/>
</dbReference>
<dbReference type="GO" id="GO:0004767">
    <property type="term" value="F:sphingomyelin phosphodiesterase activity"/>
    <property type="evidence" value="ECO:0007669"/>
    <property type="project" value="UniProtKB-EC"/>
</dbReference>
<protein>
    <recommendedName>
        <fullName evidence="29">Sphingomyelin phosphodiesterase 3</fullName>
        <ecNumber evidence="6">3.1.4.12</ecNumber>
    </recommendedName>
    <alternativeName>
        <fullName evidence="31">Neutral sphingomyelinase 2</fullName>
    </alternativeName>
    <alternativeName>
        <fullName evidence="30">Neutral sphingomyelinase II</fullName>
    </alternativeName>
</protein>
<comment type="similarity">
    <text evidence="5">Belongs to the neutral sphingomyelinase family.</text>
</comment>
<evidence type="ECO:0000256" key="31">
    <source>
        <dbReference type="ARBA" id="ARBA00081703"/>
    </source>
</evidence>
<feature type="transmembrane region" description="Helical" evidence="33">
    <location>
        <begin position="52"/>
        <end position="85"/>
    </location>
</feature>
<dbReference type="UniPathway" id="UPA00222"/>
<dbReference type="KEGG" id="pki:111859177"/>
<dbReference type="SUPFAM" id="SSF56219">
    <property type="entry name" value="DNase I-like"/>
    <property type="match status" value="1"/>
</dbReference>
<dbReference type="EC" id="3.1.4.12" evidence="6"/>
<evidence type="ECO:0000256" key="30">
    <source>
        <dbReference type="ARBA" id="ARBA00076605"/>
    </source>
</evidence>
<comment type="cofactor">
    <cofactor evidence="1">
        <name>Mg(2+)</name>
        <dbReference type="ChEBI" id="CHEBI:18420"/>
    </cofactor>
</comment>
<evidence type="ECO:0000256" key="29">
    <source>
        <dbReference type="ARBA" id="ARBA00068544"/>
    </source>
</evidence>
<evidence type="ECO:0000256" key="23">
    <source>
        <dbReference type="ARBA" id="ARBA00048209"/>
    </source>
</evidence>
<evidence type="ECO:0000313" key="36">
    <source>
        <dbReference type="Proteomes" id="UP000261540"/>
    </source>
</evidence>
<dbReference type="Proteomes" id="UP000261540">
    <property type="component" value="Unplaced"/>
</dbReference>
<keyword evidence="13" id="KW-0746">Sphingolipid metabolism</keyword>
<comment type="catalytic activity">
    <reaction evidence="23">
        <text>1-hexadecanoyl-sn-glycero-3-phosphocholine + H2O = 1-hexadecanoyl-sn-glycerol + phosphocholine + H(+)</text>
        <dbReference type="Rhea" id="RHEA:41119"/>
        <dbReference type="ChEBI" id="CHEBI:15377"/>
        <dbReference type="ChEBI" id="CHEBI:15378"/>
        <dbReference type="ChEBI" id="CHEBI:72998"/>
        <dbReference type="ChEBI" id="CHEBI:75542"/>
        <dbReference type="ChEBI" id="CHEBI:295975"/>
    </reaction>
    <physiologicalReaction direction="left-to-right" evidence="23">
        <dbReference type="Rhea" id="RHEA:41120"/>
    </physiologicalReaction>
</comment>
<evidence type="ECO:0000256" key="25">
    <source>
        <dbReference type="ARBA" id="ARBA00049346"/>
    </source>
</evidence>
<dbReference type="Ensembl" id="ENSPKIT00000018430.1">
    <property type="protein sequence ID" value="ENSPKIP00000037465.1"/>
    <property type="gene ID" value="ENSPKIG00000015630.1"/>
</dbReference>
<keyword evidence="7" id="KW-0217">Developmental protein</keyword>
<evidence type="ECO:0000256" key="16">
    <source>
        <dbReference type="ARBA" id="ARBA00023136"/>
    </source>
</evidence>
<keyword evidence="11" id="KW-0378">Hydrolase</keyword>
<comment type="catalytic activity">
    <reaction evidence="25">
        <text>1-O-octadecyl-sn-glycero-3-phosphocholine + H2O = 1-O-octadecyl-sn-glycerol + phosphocholine + H(+)</text>
        <dbReference type="Rhea" id="RHEA:39923"/>
        <dbReference type="ChEBI" id="CHEBI:15377"/>
        <dbReference type="ChEBI" id="CHEBI:15378"/>
        <dbReference type="ChEBI" id="CHEBI:74001"/>
        <dbReference type="ChEBI" id="CHEBI:75216"/>
        <dbReference type="ChEBI" id="CHEBI:295975"/>
    </reaction>
    <physiologicalReaction direction="left-to-right" evidence="25">
        <dbReference type="Rhea" id="RHEA:39924"/>
    </physiologicalReaction>
</comment>
<comment type="catalytic activity">
    <reaction evidence="27">
        <text>N-(15Z-tetracosenoyl)sphing-4-enine-1-phosphocholine + H2O = N-(15Z-tetracosenoyl)-sphing-4-enine + phosphocholine + H(+)</text>
        <dbReference type="Rhea" id="RHEA:45320"/>
        <dbReference type="ChEBI" id="CHEBI:15377"/>
        <dbReference type="ChEBI" id="CHEBI:15378"/>
        <dbReference type="ChEBI" id="CHEBI:74450"/>
        <dbReference type="ChEBI" id="CHEBI:74535"/>
        <dbReference type="ChEBI" id="CHEBI:295975"/>
    </reaction>
    <physiologicalReaction direction="left-to-right" evidence="27">
        <dbReference type="Rhea" id="RHEA:45321"/>
    </physiologicalReaction>
</comment>
<evidence type="ECO:0000256" key="33">
    <source>
        <dbReference type="SAM" id="Phobius"/>
    </source>
</evidence>
<evidence type="ECO:0000256" key="6">
    <source>
        <dbReference type="ARBA" id="ARBA00012369"/>
    </source>
</evidence>
<evidence type="ECO:0000256" key="19">
    <source>
        <dbReference type="ARBA" id="ARBA00023306"/>
    </source>
</evidence>
<evidence type="ECO:0000256" key="13">
    <source>
        <dbReference type="ARBA" id="ARBA00022919"/>
    </source>
</evidence>
<dbReference type="InterPro" id="IPR017766">
    <property type="entry name" value="Sphingomyelinase/PLipase_C"/>
</dbReference>
<comment type="pathway">
    <text evidence="4">Sphingolipid metabolism.</text>
</comment>
<keyword evidence="33" id="KW-0812">Transmembrane</keyword>
<keyword evidence="36" id="KW-1185">Reference proteome</keyword>
<evidence type="ECO:0000256" key="10">
    <source>
        <dbReference type="ARBA" id="ARBA00022723"/>
    </source>
</evidence>
<evidence type="ECO:0000256" key="22">
    <source>
        <dbReference type="ARBA" id="ARBA00047675"/>
    </source>
</evidence>
<dbReference type="GO" id="GO:0006684">
    <property type="term" value="P:sphingomyelin metabolic process"/>
    <property type="evidence" value="ECO:0007669"/>
    <property type="project" value="TreeGrafter"/>
</dbReference>
<dbReference type="GO" id="GO:0061300">
    <property type="term" value="P:cerebellum vasculature development"/>
    <property type="evidence" value="ECO:0007669"/>
    <property type="project" value="Ensembl"/>
</dbReference>
<evidence type="ECO:0000256" key="20">
    <source>
        <dbReference type="ARBA" id="ARBA00037794"/>
    </source>
</evidence>
<comment type="catalytic activity">
    <reaction evidence="26">
        <text>N-(hexadecanoyl)-sphing-4-enine-1-phosphocholine + H2O = N-hexadecanoylsphing-4-enine + phosphocholine + H(+)</text>
        <dbReference type="Rhea" id="RHEA:45644"/>
        <dbReference type="ChEBI" id="CHEBI:15377"/>
        <dbReference type="ChEBI" id="CHEBI:15378"/>
        <dbReference type="ChEBI" id="CHEBI:72959"/>
        <dbReference type="ChEBI" id="CHEBI:78646"/>
        <dbReference type="ChEBI" id="CHEBI:295975"/>
    </reaction>
    <physiologicalReaction direction="left-to-right" evidence="26">
        <dbReference type="Rhea" id="RHEA:45645"/>
    </physiologicalReaction>
</comment>
<keyword evidence="16 33" id="KW-0472">Membrane</keyword>
<evidence type="ECO:0000256" key="4">
    <source>
        <dbReference type="ARBA" id="ARBA00004991"/>
    </source>
</evidence>
<dbReference type="CTD" id="55512"/>
<dbReference type="Ensembl" id="ENSPKIT00000018412.1">
    <property type="protein sequence ID" value="ENSPKIP00000037447.1"/>
    <property type="gene ID" value="ENSPKIG00000015630.1"/>
</dbReference>
<accession>A0A3B3T476</accession>
<proteinExistence type="inferred from homology"/>
<evidence type="ECO:0000256" key="32">
    <source>
        <dbReference type="SAM" id="MobiDB-lite"/>
    </source>
</evidence>
<dbReference type="FunFam" id="3.60.10.10:FF:000015">
    <property type="entry name" value="sphingomyelin phosphodiesterase 3"/>
    <property type="match status" value="1"/>
</dbReference>
<feature type="region of interest" description="Disordered" evidence="32">
    <location>
        <begin position="200"/>
        <end position="367"/>
    </location>
</feature>
<evidence type="ECO:0000313" key="35">
    <source>
        <dbReference type="Ensembl" id="ENSPKIP00000037465.1"/>
    </source>
</evidence>
<evidence type="ECO:0000256" key="5">
    <source>
        <dbReference type="ARBA" id="ARBA00006335"/>
    </source>
</evidence>
<evidence type="ECO:0000256" key="3">
    <source>
        <dbReference type="ARBA" id="ARBA00004760"/>
    </source>
</evidence>
<evidence type="ECO:0000256" key="2">
    <source>
        <dbReference type="ARBA" id="ARBA00004193"/>
    </source>
</evidence>
<evidence type="ECO:0000259" key="34">
    <source>
        <dbReference type="Pfam" id="PF03372"/>
    </source>
</evidence>
<dbReference type="GO" id="GO:0005576">
    <property type="term" value="C:extracellular region"/>
    <property type="evidence" value="ECO:0007669"/>
    <property type="project" value="InterPro"/>
</dbReference>
<evidence type="ECO:0000256" key="26">
    <source>
        <dbReference type="ARBA" id="ARBA00049371"/>
    </source>
</evidence>
<dbReference type="STRING" id="1676925.ENSPKIP00000037465"/>
<keyword evidence="9" id="KW-0597">Phosphoprotein</keyword>
<feature type="domain" description="Endonuclease/exonuclease/phosphatase" evidence="34">
    <location>
        <begin position="400"/>
        <end position="694"/>
    </location>
</feature>
<feature type="transmembrane region" description="Helical" evidence="33">
    <location>
        <begin position="12"/>
        <end position="31"/>
    </location>
</feature>
<evidence type="ECO:0000256" key="9">
    <source>
        <dbReference type="ARBA" id="ARBA00022553"/>
    </source>
</evidence>
<keyword evidence="8" id="KW-1003">Cell membrane</keyword>
<evidence type="ECO:0000256" key="11">
    <source>
        <dbReference type="ARBA" id="ARBA00022801"/>
    </source>
</evidence>
<comment type="catalytic activity">
    <reaction evidence="24">
        <text>an N-(acyl)-sphingosylphosphocholine + H2O = an N-acyl-sphingoid base + phosphocholine + H(+)</text>
        <dbReference type="Rhea" id="RHEA:45300"/>
        <dbReference type="ChEBI" id="CHEBI:15377"/>
        <dbReference type="ChEBI" id="CHEBI:15378"/>
        <dbReference type="ChEBI" id="CHEBI:64583"/>
        <dbReference type="ChEBI" id="CHEBI:83273"/>
        <dbReference type="ChEBI" id="CHEBI:295975"/>
    </reaction>
    <physiologicalReaction direction="left-to-right" evidence="24">
        <dbReference type="Rhea" id="RHEA:45301"/>
    </physiologicalReaction>
</comment>
<evidence type="ECO:0000256" key="18">
    <source>
        <dbReference type="ARBA" id="ARBA00023288"/>
    </source>
</evidence>
<keyword evidence="17" id="KW-0564">Palmitate</keyword>
<dbReference type="OrthoDB" id="40902at2759"/>
<evidence type="ECO:0000256" key="7">
    <source>
        <dbReference type="ARBA" id="ARBA00022473"/>
    </source>
</evidence>
<evidence type="ECO:0000256" key="21">
    <source>
        <dbReference type="ARBA" id="ARBA00047268"/>
    </source>
</evidence>
<evidence type="ECO:0000256" key="14">
    <source>
        <dbReference type="ARBA" id="ARBA00023034"/>
    </source>
</evidence>
<evidence type="ECO:0000256" key="15">
    <source>
        <dbReference type="ARBA" id="ARBA00023098"/>
    </source>
</evidence>
<feature type="compositionally biased region" description="Basic and acidic residues" evidence="32">
    <location>
        <begin position="348"/>
        <end position="360"/>
    </location>
</feature>
<keyword evidence="19" id="KW-0131">Cell cycle</keyword>
<dbReference type="AlphaFoldDB" id="A0A3B3T476"/>
<comment type="catalytic activity">
    <reaction evidence="21">
        <text>a sphingomyelin + H2O = phosphocholine + an N-acylsphing-4-enine + H(+)</text>
        <dbReference type="Rhea" id="RHEA:19253"/>
        <dbReference type="ChEBI" id="CHEBI:15377"/>
        <dbReference type="ChEBI" id="CHEBI:15378"/>
        <dbReference type="ChEBI" id="CHEBI:17636"/>
        <dbReference type="ChEBI" id="CHEBI:52639"/>
        <dbReference type="ChEBI" id="CHEBI:295975"/>
        <dbReference type="EC" id="3.1.4.12"/>
    </reaction>
    <physiologicalReaction direction="left-to-right" evidence="21">
        <dbReference type="Rhea" id="RHEA:19254"/>
    </physiologicalReaction>
</comment>
<keyword evidence="12" id="KW-0460">Magnesium</keyword>
<name>A0A3B3T476_9TELE</name>
<keyword evidence="14" id="KW-0333">Golgi apparatus</keyword>
<dbReference type="InterPro" id="IPR038772">
    <property type="entry name" value="Sph/SMPD2-like"/>
</dbReference>
<dbReference type="PANTHER" id="PTHR16320:SF8">
    <property type="entry name" value="SPHINGOMYELIN PHOSPHODIESTERASE 3"/>
    <property type="match status" value="1"/>
</dbReference>
<comment type="subcellular location">
    <subcellularLocation>
        <location evidence="2">Cell membrane</location>
        <topology evidence="2">Lipid-anchor</topology>
    </subcellularLocation>
    <subcellularLocation>
        <location evidence="20">Golgi apparatus membrane</location>
        <topology evidence="20">Lipid-anchor</topology>
    </subcellularLocation>
</comment>
<evidence type="ECO:0000256" key="12">
    <source>
        <dbReference type="ARBA" id="ARBA00022842"/>
    </source>
</evidence>
<dbReference type="GO" id="GO:0000139">
    <property type="term" value="C:Golgi membrane"/>
    <property type="evidence" value="ECO:0007669"/>
    <property type="project" value="UniProtKB-SubCell"/>
</dbReference>
<dbReference type="CDD" id="cd09078">
    <property type="entry name" value="nSMase"/>
    <property type="match status" value="1"/>
</dbReference>
<dbReference type="InterPro" id="IPR036691">
    <property type="entry name" value="Endo/exonu/phosph_ase_sf"/>
</dbReference>
<dbReference type="GO" id="GO:0005886">
    <property type="term" value="C:plasma membrane"/>
    <property type="evidence" value="ECO:0007669"/>
    <property type="project" value="UniProtKB-SubCell"/>
</dbReference>
<dbReference type="InterPro" id="IPR005135">
    <property type="entry name" value="Endo/exonuclease/phosphatase"/>
</dbReference>
<keyword evidence="18" id="KW-0449">Lipoprotein</keyword>
<sequence>MVLYTSPFSSSFLCFLNGLSWGFIFPCYWLLDRLLASFLSTSQEKRRRSQDPCYFLAFCVLVSTPLYLLLLVASLPFALLGFLLWVPLQSARHPYVYSCRRVSEGHMEAADGVCTAGRLAEWRAAGRSFCFSSANVCLLPDSLARFNNLAGTQRRAREVGRRIRNGANRPQIKIYIDSPTNTSISAASFSSLVQQAGGAWRRTSSLDHRPESNGEAELKEAGSGAQGEEAQGIPECPLHPNESQTAPECPLHASGKQGPPECPLHASGQQGPPECPLHASGQQEPSECPLHASGQQGPPECPLHASGQQGPPECPLHASGQQGPPECPIHPSGVQISISAPEPDPEEAESKGNHHAREGDAGSLESCTASRESLTRFHVADSGVSNNTLSHRTSTFRRPTGRKRRHADDGFDHEVSAFFPANLDFLCLQEVFDRRAMAKLRRQLHRYFPFLLSDVGRYGWRGCCSRFKFLNSGLLLASRYPILDAHYQCYPNGRGEDALAAKGALFVKVQVGTSSQGQRVIGYITCTHLHSLEGDASVRCEQLDFLLEWGAEFRKATSGPAQDKGLEDQVAFDVILGDLNFDNCSSEDKLEQQHTLFTHYKDPCRTGPGEDKSWALGTLLDTSGLYDEEVSSPEGLQKVMENEDLRKEYLVYPISKNQCPRQKGQKIPLKGNGRRIDYILYSDEGLQPDWKVDVEEFSFITQLAGLTDHLSVAMRLAVSTGEEEPYA</sequence>
<dbReference type="GeneTree" id="ENSGT00400000022168"/>
<comment type="catalytic activity">
    <reaction evidence="28">
        <text>N-(tetracosanoyl)-sphing-4-enine-1-phosphocholine + H2O = N-tetracosanoyl-sphing-4-enine + phosphocholine + H(+)</text>
        <dbReference type="Rhea" id="RHEA:45324"/>
        <dbReference type="ChEBI" id="CHEBI:15377"/>
        <dbReference type="ChEBI" id="CHEBI:15378"/>
        <dbReference type="ChEBI" id="CHEBI:72965"/>
        <dbReference type="ChEBI" id="CHEBI:83360"/>
        <dbReference type="ChEBI" id="CHEBI:295975"/>
    </reaction>
    <physiologicalReaction direction="left-to-right" evidence="28">
        <dbReference type="Rhea" id="RHEA:45325"/>
    </physiologicalReaction>
</comment>
<comment type="pathway">
    <text evidence="3">Lipid metabolism; sphingolipid metabolism.</text>
</comment>
<dbReference type="Pfam" id="PF03372">
    <property type="entry name" value="Exo_endo_phos"/>
    <property type="match status" value="1"/>
</dbReference>
<feature type="compositionally biased region" description="Basic and acidic residues" evidence="32">
    <location>
        <begin position="204"/>
        <end position="220"/>
    </location>
</feature>
<evidence type="ECO:0000256" key="1">
    <source>
        <dbReference type="ARBA" id="ARBA00001946"/>
    </source>
</evidence>
<dbReference type="Gene3D" id="3.60.10.10">
    <property type="entry name" value="Endonuclease/exonuclease/phosphatase"/>
    <property type="match status" value="1"/>
</dbReference>
<dbReference type="PANTHER" id="PTHR16320">
    <property type="entry name" value="SPHINGOMYELINASE FAMILY MEMBER"/>
    <property type="match status" value="1"/>
</dbReference>
<comment type="catalytic activity">
    <reaction evidence="22">
        <text>a sphingosylphosphocholine + H2O = a sphingoid base + phosphocholine + H(+)</text>
        <dbReference type="Rhea" id="RHEA:45296"/>
        <dbReference type="ChEBI" id="CHEBI:15377"/>
        <dbReference type="ChEBI" id="CHEBI:15378"/>
        <dbReference type="ChEBI" id="CHEBI:84410"/>
        <dbReference type="ChEBI" id="CHEBI:85171"/>
        <dbReference type="ChEBI" id="CHEBI:295975"/>
    </reaction>
    <physiologicalReaction direction="left-to-right" evidence="22">
        <dbReference type="Rhea" id="RHEA:45297"/>
    </physiologicalReaction>
</comment>
<evidence type="ECO:0000256" key="17">
    <source>
        <dbReference type="ARBA" id="ARBA00023139"/>
    </source>
</evidence>
<keyword evidence="33" id="KW-1133">Transmembrane helix</keyword>
<evidence type="ECO:0000256" key="8">
    <source>
        <dbReference type="ARBA" id="ARBA00022475"/>
    </source>
</evidence>
<evidence type="ECO:0000256" key="24">
    <source>
        <dbReference type="ARBA" id="ARBA00048325"/>
    </source>
</evidence>
<feature type="compositionally biased region" description="Low complexity" evidence="32">
    <location>
        <begin position="221"/>
        <end position="232"/>
    </location>
</feature>
<reference evidence="35" key="1">
    <citation type="submission" date="2025-05" db="UniProtKB">
        <authorList>
            <consortium name="Ensembl"/>
        </authorList>
    </citation>
    <scope>IDENTIFICATION</scope>
</reference>
<organism evidence="35 36">
    <name type="scientific">Paramormyrops kingsleyae</name>
    <dbReference type="NCBI Taxonomy" id="1676925"/>
    <lineage>
        <taxon>Eukaryota</taxon>
        <taxon>Metazoa</taxon>
        <taxon>Chordata</taxon>
        <taxon>Craniata</taxon>
        <taxon>Vertebrata</taxon>
        <taxon>Euteleostomi</taxon>
        <taxon>Actinopterygii</taxon>
        <taxon>Neopterygii</taxon>
        <taxon>Teleostei</taxon>
        <taxon>Osteoglossocephala</taxon>
        <taxon>Osteoglossomorpha</taxon>
        <taxon>Osteoglossiformes</taxon>
        <taxon>Mormyridae</taxon>
        <taxon>Paramormyrops</taxon>
    </lineage>
</organism>
<evidence type="ECO:0000256" key="27">
    <source>
        <dbReference type="ARBA" id="ARBA00050994"/>
    </source>
</evidence>
<keyword evidence="15" id="KW-0443">Lipid metabolism</keyword>